<accession>A0A7V8ZVS2</accession>
<gene>
    <name evidence="1" type="ORF">FHK92_27310</name>
</gene>
<evidence type="ECO:0000313" key="1">
    <source>
        <dbReference type="EMBL" id="MBA1381453.1"/>
    </source>
</evidence>
<dbReference type="EMBL" id="VDLV01000064">
    <property type="protein sequence ID" value="MBA1381453.1"/>
    <property type="molecule type" value="Genomic_DNA"/>
</dbReference>
<dbReference type="NCBIfam" id="NF040493">
    <property type="entry name" value="TA_anti_VapB"/>
    <property type="match status" value="1"/>
</dbReference>
<dbReference type="Gene3D" id="2.10.260.10">
    <property type="match status" value="1"/>
</dbReference>
<evidence type="ECO:0000313" key="2">
    <source>
        <dbReference type="Proteomes" id="UP000572407"/>
    </source>
</evidence>
<sequence length="72" mass="7774">MVRTTLFMSHRGQAVQLPKAVAMPGDVKRVDVTVIGRARIITPAGETWDSWFDGDSATADFMAGRKQPAKGA</sequence>
<reference evidence="1 2" key="1">
    <citation type="submission" date="2019-06" db="EMBL/GenBank/DDBJ databases">
        <title>Analysis of the biodiversity of Brassica napus bacterial endophytes for the selection of potential efficient biofertilizers for rapeseed crops.</title>
        <authorList>
            <person name="Jimenez-Gomez A."/>
            <person name="Saati-Santamaria Z."/>
            <person name="Menendez E."/>
            <person name="Rivas R."/>
            <person name="Mateos P.F."/>
            <person name="Velazquez E."/>
            <person name="Garcia-Fraile P."/>
        </authorList>
    </citation>
    <scope>NUCLEOTIDE SEQUENCE [LARGE SCALE GENOMIC DNA]</scope>
    <source>
        <strain evidence="1 2">CDVBN10</strain>
    </source>
</reference>
<organism evidence="1 2">
    <name type="scientific">Pseudomonas brassicacearum subsp. neoaurantiaca</name>
    <dbReference type="NCBI Taxonomy" id="494916"/>
    <lineage>
        <taxon>Bacteria</taxon>
        <taxon>Pseudomonadati</taxon>
        <taxon>Pseudomonadota</taxon>
        <taxon>Gammaproteobacteria</taxon>
        <taxon>Pseudomonadales</taxon>
        <taxon>Pseudomonadaceae</taxon>
        <taxon>Pseudomonas</taxon>
    </lineage>
</organism>
<protein>
    <submittedName>
        <fullName evidence="1">Antitoxin</fullName>
    </submittedName>
</protein>
<dbReference type="InterPro" id="IPR047976">
    <property type="entry name" value="Anti_VapB2-like"/>
</dbReference>
<dbReference type="AlphaFoldDB" id="A0A7V8ZVS2"/>
<dbReference type="RefSeq" id="WP_181290719.1">
    <property type="nucleotide sequence ID" value="NZ_VDLV01000064.1"/>
</dbReference>
<dbReference type="Proteomes" id="UP000572407">
    <property type="component" value="Unassembled WGS sequence"/>
</dbReference>
<comment type="caution">
    <text evidence="1">The sequence shown here is derived from an EMBL/GenBank/DDBJ whole genome shotgun (WGS) entry which is preliminary data.</text>
</comment>
<proteinExistence type="predicted"/>
<name>A0A7V8ZVS2_9PSED</name>